<dbReference type="EMBL" id="CP022572">
    <property type="protein sequence ID" value="AZU61672.1"/>
    <property type="molecule type" value="Genomic_DNA"/>
</dbReference>
<dbReference type="KEGG" id="nmk:CHR53_10500"/>
<evidence type="ECO:0000313" key="1">
    <source>
        <dbReference type="EMBL" id="AZU61672.1"/>
    </source>
</evidence>
<name>A0A3T0HX36_9BACI</name>
<proteinExistence type="predicted"/>
<evidence type="ECO:0000313" key="2">
    <source>
        <dbReference type="Proteomes" id="UP000282892"/>
    </source>
</evidence>
<dbReference type="Proteomes" id="UP000282892">
    <property type="component" value="Chromosome"/>
</dbReference>
<sequence>MIKIHDFSAHFPEESLFNDNVSLNKGFEEFKRLFFKENIETEYQIWEFKVDSKQYPLSIRDKEVTYIHLPLYRKWKVRVQLEK</sequence>
<dbReference type="RefSeq" id="WP_127486433.1">
    <property type="nucleotide sequence ID" value="NZ_CP022572.1"/>
</dbReference>
<gene>
    <name evidence="1" type="ORF">CHR53_10500</name>
</gene>
<accession>A0A3T0HX36</accession>
<keyword evidence="2" id="KW-1185">Reference proteome</keyword>
<dbReference type="AlphaFoldDB" id="A0A3T0HX36"/>
<organism evidence="1 2">
    <name type="scientific">Neobacillus mesonae</name>
    <dbReference type="NCBI Taxonomy" id="1193713"/>
    <lineage>
        <taxon>Bacteria</taxon>
        <taxon>Bacillati</taxon>
        <taxon>Bacillota</taxon>
        <taxon>Bacilli</taxon>
        <taxon>Bacillales</taxon>
        <taxon>Bacillaceae</taxon>
        <taxon>Neobacillus</taxon>
    </lineage>
</organism>
<reference evidence="1 2" key="1">
    <citation type="submission" date="2017-07" db="EMBL/GenBank/DDBJ databases">
        <title>The complete genome sequence of Bacillus mesonae strain H20-5, an efficient strain improving plant abiotic stress resistance.</title>
        <authorList>
            <person name="Kim S.Y."/>
            <person name="Song H."/>
            <person name="Sang M.K."/>
            <person name="Weon H.-Y."/>
            <person name="Song J."/>
        </authorList>
    </citation>
    <scope>NUCLEOTIDE SEQUENCE [LARGE SCALE GENOMIC DNA]</scope>
    <source>
        <strain evidence="1 2">H20-5</strain>
    </source>
</reference>
<protein>
    <submittedName>
        <fullName evidence="1">Uncharacterized protein</fullName>
    </submittedName>
</protein>